<keyword evidence="3" id="KW-1185">Reference proteome</keyword>
<accession>A0A4R2RPS4</accession>
<dbReference type="RefSeq" id="WP_131918560.1">
    <property type="nucleotide sequence ID" value="NZ_JAOQNU010000006.1"/>
</dbReference>
<dbReference type="OrthoDB" id="9857920at2"/>
<evidence type="ECO:0000313" key="3">
    <source>
        <dbReference type="Proteomes" id="UP000294813"/>
    </source>
</evidence>
<protein>
    <submittedName>
        <fullName evidence="2">Uncharacterized protein</fullName>
    </submittedName>
</protein>
<gene>
    <name evidence="2" type="ORF">EDD73_10612</name>
</gene>
<dbReference type="AlphaFoldDB" id="A0A4R2RPS4"/>
<evidence type="ECO:0000256" key="1">
    <source>
        <dbReference type="SAM" id="MobiDB-lite"/>
    </source>
</evidence>
<evidence type="ECO:0000313" key="2">
    <source>
        <dbReference type="EMBL" id="TCP65134.1"/>
    </source>
</evidence>
<proteinExistence type="predicted"/>
<name>A0A4R2RPS4_9FIRM</name>
<comment type="caution">
    <text evidence="2">The sequence shown here is derived from an EMBL/GenBank/DDBJ whole genome shotgun (WGS) entry which is preliminary data.</text>
</comment>
<feature type="region of interest" description="Disordered" evidence="1">
    <location>
        <begin position="45"/>
        <end position="74"/>
    </location>
</feature>
<feature type="compositionally biased region" description="Basic residues" evidence="1">
    <location>
        <begin position="65"/>
        <end position="74"/>
    </location>
</feature>
<organism evidence="2 3">
    <name type="scientific">Heliophilum fasciatum</name>
    <dbReference type="NCBI Taxonomy" id="35700"/>
    <lineage>
        <taxon>Bacteria</taxon>
        <taxon>Bacillati</taxon>
        <taxon>Bacillota</taxon>
        <taxon>Clostridia</taxon>
        <taxon>Eubacteriales</taxon>
        <taxon>Heliobacteriaceae</taxon>
        <taxon>Heliophilum</taxon>
    </lineage>
</organism>
<sequence length="74" mass="8440">MSDKTRKIPYEMVSTDEKDIWNKRSEELSDKLANDVEQYNVSVADYGPPAGQEKFIQGTNTGSPKRMHPNKKPL</sequence>
<reference evidence="2 3" key="1">
    <citation type="submission" date="2019-03" db="EMBL/GenBank/DDBJ databases">
        <title>Genomic Encyclopedia of Type Strains, Phase IV (KMG-IV): sequencing the most valuable type-strain genomes for metagenomic binning, comparative biology and taxonomic classification.</title>
        <authorList>
            <person name="Goeker M."/>
        </authorList>
    </citation>
    <scope>NUCLEOTIDE SEQUENCE [LARGE SCALE GENOMIC DNA]</scope>
    <source>
        <strain evidence="2 3">DSM 11170</strain>
    </source>
</reference>
<dbReference type="EMBL" id="SLXT01000006">
    <property type="protein sequence ID" value="TCP65134.1"/>
    <property type="molecule type" value="Genomic_DNA"/>
</dbReference>
<dbReference type="Proteomes" id="UP000294813">
    <property type="component" value="Unassembled WGS sequence"/>
</dbReference>